<dbReference type="EMBL" id="JAJHNU010000003">
    <property type="protein sequence ID" value="MDN4122117.1"/>
    <property type="molecule type" value="Genomic_DNA"/>
</dbReference>
<evidence type="ECO:0000313" key="3">
    <source>
        <dbReference type="Proteomes" id="UP001168613"/>
    </source>
</evidence>
<dbReference type="RefSeq" id="WP_266122880.1">
    <property type="nucleotide sequence ID" value="NZ_JAJHNU010000003.1"/>
</dbReference>
<accession>A0ABT8ELN9</accession>
<dbReference type="InterPro" id="IPR007360">
    <property type="entry name" value="SirB"/>
</dbReference>
<feature type="transmembrane region" description="Helical" evidence="1">
    <location>
        <begin position="99"/>
        <end position="117"/>
    </location>
</feature>
<sequence>MSYIALKHLHVTAACLSLLFFIVRAYWSVIGSPTLQLKFVRITPHIIDTIFLVCGLALAAQLGAAAGQPWLATKIVLLVVYIILGLYAIKRGKTARSRAIAAILAVLVFVYILGVAFTRSPAGWFA</sequence>
<dbReference type="Proteomes" id="UP001168613">
    <property type="component" value="Unassembled WGS sequence"/>
</dbReference>
<feature type="transmembrane region" description="Helical" evidence="1">
    <location>
        <begin position="39"/>
        <end position="64"/>
    </location>
</feature>
<name>A0ABT8ELN9_9BURK</name>
<keyword evidence="1" id="KW-0472">Membrane</keyword>
<keyword evidence="1" id="KW-0812">Transmembrane</keyword>
<evidence type="ECO:0000313" key="2">
    <source>
        <dbReference type="EMBL" id="MDN4122117.1"/>
    </source>
</evidence>
<dbReference type="PANTHER" id="PTHR39594:SF1">
    <property type="entry name" value="PROTEIN YCHQ"/>
    <property type="match status" value="1"/>
</dbReference>
<feature type="transmembrane region" description="Helical" evidence="1">
    <location>
        <begin position="6"/>
        <end position="27"/>
    </location>
</feature>
<dbReference type="PIRSF" id="PIRSF005610">
    <property type="entry name" value="SirB"/>
    <property type="match status" value="1"/>
</dbReference>
<organism evidence="2 3">
    <name type="scientific">Alcaligenes endophyticus</name>
    <dbReference type="NCBI Taxonomy" id="1929088"/>
    <lineage>
        <taxon>Bacteria</taxon>
        <taxon>Pseudomonadati</taxon>
        <taxon>Pseudomonadota</taxon>
        <taxon>Betaproteobacteria</taxon>
        <taxon>Burkholderiales</taxon>
        <taxon>Alcaligenaceae</taxon>
        <taxon>Alcaligenes</taxon>
    </lineage>
</organism>
<dbReference type="Pfam" id="PF04247">
    <property type="entry name" value="SirB"/>
    <property type="match status" value="1"/>
</dbReference>
<protein>
    <submittedName>
        <fullName evidence="2">SirB2 family protein</fullName>
    </submittedName>
</protein>
<gene>
    <name evidence="2" type="ORF">LMS43_12535</name>
</gene>
<dbReference type="PANTHER" id="PTHR39594">
    <property type="entry name" value="PROTEIN YCHQ"/>
    <property type="match status" value="1"/>
</dbReference>
<reference evidence="2" key="1">
    <citation type="submission" date="2021-11" db="EMBL/GenBank/DDBJ databases">
        <title>Draft genome sequence of Alcaligenes endophyticus type strain CCUG 75668T.</title>
        <authorList>
            <person name="Salva-Serra F."/>
            <person name="Duran R.E."/>
            <person name="Seeger M."/>
            <person name="Moore E.R.B."/>
            <person name="Jaen-Luchoro D."/>
        </authorList>
    </citation>
    <scope>NUCLEOTIDE SEQUENCE</scope>
    <source>
        <strain evidence="2">CCUG 75668</strain>
    </source>
</reference>
<evidence type="ECO:0000256" key="1">
    <source>
        <dbReference type="SAM" id="Phobius"/>
    </source>
</evidence>
<comment type="caution">
    <text evidence="2">The sequence shown here is derived from an EMBL/GenBank/DDBJ whole genome shotgun (WGS) entry which is preliminary data.</text>
</comment>
<keyword evidence="1" id="KW-1133">Transmembrane helix</keyword>
<feature type="transmembrane region" description="Helical" evidence="1">
    <location>
        <begin position="70"/>
        <end position="87"/>
    </location>
</feature>
<keyword evidence="3" id="KW-1185">Reference proteome</keyword>
<proteinExistence type="predicted"/>